<protein>
    <recommendedName>
        <fullName evidence="1">STAS domain-containing protein</fullName>
    </recommendedName>
</protein>
<reference evidence="2 3" key="1">
    <citation type="submission" date="2024-06" db="EMBL/GenBank/DDBJ databases">
        <title>The Natural Products Discovery Center: Release of the First 8490 Sequenced Strains for Exploring Actinobacteria Biosynthetic Diversity.</title>
        <authorList>
            <person name="Kalkreuter E."/>
            <person name="Kautsar S.A."/>
            <person name="Yang D."/>
            <person name="Bader C.D."/>
            <person name="Teijaro C.N."/>
            <person name="Fluegel L."/>
            <person name="Davis C.M."/>
            <person name="Simpson J.R."/>
            <person name="Lauterbach L."/>
            <person name="Steele A.D."/>
            <person name="Gui C."/>
            <person name="Meng S."/>
            <person name="Li G."/>
            <person name="Viehrig K."/>
            <person name="Ye F."/>
            <person name="Su P."/>
            <person name="Kiefer A.F."/>
            <person name="Nichols A."/>
            <person name="Cepeda A.J."/>
            <person name="Yan W."/>
            <person name="Fan B."/>
            <person name="Jiang Y."/>
            <person name="Adhikari A."/>
            <person name="Zheng C.-J."/>
            <person name="Schuster L."/>
            <person name="Cowan T.M."/>
            <person name="Smanski M.J."/>
            <person name="Chevrette M.G."/>
            <person name="De Carvalho L.P.S."/>
            <person name="Shen B."/>
        </authorList>
    </citation>
    <scope>NUCLEOTIDE SEQUENCE [LARGE SCALE GENOMIC DNA]</scope>
    <source>
        <strain evidence="2 3">NPDC001166</strain>
    </source>
</reference>
<dbReference type="PROSITE" id="PS50801">
    <property type="entry name" value="STAS"/>
    <property type="match status" value="1"/>
</dbReference>
<proteinExistence type="predicted"/>
<dbReference type="SUPFAM" id="SSF52091">
    <property type="entry name" value="SpoIIaa-like"/>
    <property type="match status" value="1"/>
</dbReference>
<dbReference type="InterPro" id="IPR002645">
    <property type="entry name" value="STAS_dom"/>
</dbReference>
<dbReference type="InterPro" id="IPR036513">
    <property type="entry name" value="STAS_dom_sf"/>
</dbReference>
<comment type="caution">
    <text evidence="2">The sequence shown here is derived from an EMBL/GenBank/DDBJ whole genome shotgun (WGS) entry which is preliminary data.</text>
</comment>
<dbReference type="EMBL" id="JBEPAZ010000079">
    <property type="protein sequence ID" value="MER6434033.1"/>
    <property type="molecule type" value="Genomic_DNA"/>
</dbReference>
<dbReference type="Gene3D" id="3.30.750.24">
    <property type="entry name" value="STAS domain"/>
    <property type="match status" value="1"/>
</dbReference>
<gene>
    <name evidence="2" type="ORF">ABT272_40995</name>
</gene>
<evidence type="ECO:0000313" key="3">
    <source>
        <dbReference type="Proteomes" id="UP001470023"/>
    </source>
</evidence>
<feature type="domain" description="STAS" evidence="1">
    <location>
        <begin position="1"/>
        <end position="91"/>
    </location>
</feature>
<evidence type="ECO:0000313" key="2">
    <source>
        <dbReference type="EMBL" id="MER6434033.1"/>
    </source>
</evidence>
<keyword evidence="3" id="KW-1185">Reference proteome</keyword>
<organism evidence="2 3">
    <name type="scientific">Streptomyces sp. 900105245</name>
    <dbReference type="NCBI Taxonomy" id="3154379"/>
    <lineage>
        <taxon>Bacteria</taxon>
        <taxon>Bacillati</taxon>
        <taxon>Actinomycetota</taxon>
        <taxon>Actinomycetes</taxon>
        <taxon>Kitasatosporales</taxon>
        <taxon>Streptomycetaceae</taxon>
        <taxon>Streptomyces</taxon>
    </lineage>
</organism>
<name>A0ABV1UJY2_9ACTN</name>
<evidence type="ECO:0000259" key="1">
    <source>
        <dbReference type="PROSITE" id="PS50801"/>
    </source>
</evidence>
<accession>A0ABV1UJY2</accession>
<sequence length="91" mass="10239">MVIRLSGEFDVECELDLELVLEVATSAVSIELHVGEVRFADSTLLNLLLRMTDRFEVRIVGPLRPQLAKLMRLTGVLERFRLCGLEEEGPA</sequence>
<dbReference type="RefSeq" id="WP_158075347.1">
    <property type="nucleotide sequence ID" value="NZ_JBEOYA010000111.1"/>
</dbReference>
<dbReference type="Proteomes" id="UP001470023">
    <property type="component" value="Unassembled WGS sequence"/>
</dbReference>